<reference evidence="7" key="2">
    <citation type="submission" date="2017-06" db="EMBL/GenBank/DDBJ databases">
        <title>The pomegranate genome and the genomics of punicalagin biosynthesis.</title>
        <authorList>
            <person name="Xu C."/>
        </authorList>
    </citation>
    <scope>NUCLEOTIDE SEQUENCE [LARGE SCALE GENOMIC DNA]</scope>
    <source>
        <tissue evidence="7">Fresh leaf</tissue>
    </source>
</reference>
<dbReference type="GO" id="GO:0010017">
    <property type="term" value="P:red or far-red light signaling pathway"/>
    <property type="evidence" value="ECO:0007669"/>
    <property type="project" value="UniProtKB-ARBA"/>
</dbReference>
<dbReference type="Proteomes" id="UP000233551">
    <property type="component" value="Unassembled WGS sequence"/>
</dbReference>
<evidence type="ECO:0000256" key="2">
    <source>
        <dbReference type="ARBA" id="ARBA00023015"/>
    </source>
</evidence>
<dbReference type="InterPro" id="IPR047265">
    <property type="entry name" value="PIF1-like_bHLH"/>
</dbReference>
<comment type="subcellular location">
    <subcellularLocation>
        <location evidence="1">Nucleus</location>
    </subcellularLocation>
</comment>
<reference evidence="8 10" key="3">
    <citation type="submission" date="2017-11" db="EMBL/GenBank/DDBJ databases">
        <title>De-novo sequencing of pomegranate (Punica granatum L.) genome.</title>
        <authorList>
            <person name="Akparov Z."/>
            <person name="Amiraslanov A."/>
            <person name="Hajiyeva S."/>
            <person name="Abbasov M."/>
            <person name="Kaur K."/>
            <person name="Hamwieh A."/>
            <person name="Solovyev V."/>
            <person name="Salamov A."/>
            <person name="Braich B."/>
            <person name="Kosarev P."/>
            <person name="Mahmoud A."/>
            <person name="Hajiyev E."/>
            <person name="Babayeva S."/>
            <person name="Izzatullayeva V."/>
            <person name="Mammadov A."/>
            <person name="Mammadov A."/>
            <person name="Sharifova S."/>
            <person name="Ojaghi J."/>
            <person name="Eynullazada K."/>
            <person name="Bayramov B."/>
            <person name="Abdulazimova A."/>
            <person name="Shahmuradov I."/>
        </authorList>
    </citation>
    <scope>NUCLEOTIDE SEQUENCE [LARGE SCALE GENOMIC DNA]</scope>
    <source>
        <strain evidence="8">AG2017</strain>
        <strain evidence="10">cv. AG2017</strain>
        <tissue evidence="8">Leaf</tissue>
    </source>
</reference>
<dbReference type="GO" id="GO:0003700">
    <property type="term" value="F:DNA-binding transcription factor activity"/>
    <property type="evidence" value="ECO:0007669"/>
    <property type="project" value="InterPro"/>
</dbReference>
<feature type="compositionally biased region" description="Basic and acidic residues" evidence="5">
    <location>
        <begin position="386"/>
        <end position="421"/>
    </location>
</feature>
<keyword evidence="2" id="KW-0805">Transcription regulation</keyword>
<dbReference type="STRING" id="22663.A0A218VRB9"/>
<dbReference type="InterPro" id="IPR036638">
    <property type="entry name" value="HLH_DNA-bd_sf"/>
</dbReference>
<dbReference type="GO" id="GO:0005634">
    <property type="term" value="C:nucleus"/>
    <property type="evidence" value="ECO:0007669"/>
    <property type="project" value="UniProtKB-SubCell"/>
</dbReference>
<keyword evidence="4" id="KW-0539">Nucleus</keyword>
<dbReference type="InterPro" id="IPR044273">
    <property type="entry name" value="PIF3-like"/>
</dbReference>
<keyword evidence="3" id="KW-0804">Transcription</keyword>
<evidence type="ECO:0000256" key="5">
    <source>
        <dbReference type="SAM" id="MobiDB-lite"/>
    </source>
</evidence>
<organism evidence="7 9">
    <name type="scientific">Punica granatum</name>
    <name type="common">Pomegranate</name>
    <dbReference type="NCBI Taxonomy" id="22663"/>
    <lineage>
        <taxon>Eukaryota</taxon>
        <taxon>Viridiplantae</taxon>
        <taxon>Streptophyta</taxon>
        <taxon>Embryophyta</taxon>
        <taxon>Tracheophyta</taxon>
        <taxon>Spermatophyta</taxon>
        <taxon>Magnoliopsida</taxon>
        <taxon>eudicotyledons</taxon>
        <taxon>Gunneridae</taxon>
        <taxon>Pentapetalae</taxon>
        <taxon>rosids</taxon>
        <taxon>malvids</taxon>
        <taxon>Myrtales</taxon>
        <taxon>Lythraceae</taxon>
        <taxon>Punica</taxon>
    </lineage>
</organism>
<dbReference type="AlphaFoldDB" id="A0A218VRB9"/>
<evidence type="ECO:0000313" key="10">
    <source>
        <dbReference type="Proteomes" id="UP000233551"/>
    </source>
</evidence>
<dbReference type="SMART" id="SM00353">
    <property type="entry name" value="HLH"/>
    <property type="match status" value="1"/>
</dbReference>
<dbReference type="EMBL" id="PGOL01002430">
    <property type="protein sequence ID" value="PKI48174.1"/>
    <property type="molecule type" value="Genomic_DNA"/>
</dbReference>
<feature type="compositionally biased region" description="Polar residues" evidence="5">
    <location>
        <begin position="194"/>
        <end position="204"/>
    </location>
</feature>
<dbReference type="GeneID" id="116214258"/>
<feature type="region of interest" description="Disordered" evidence="5">
    <location>
        <begin position="13"/>
        <end position="35"/>
    </location>
</feature>
<feature type="compositionally biased region" description="Polar residues" evidence="5">
    <location>
        <begin position="699"/>
        <end position="712"/>
    </location>
</feature>
<evidence type="ECO:0000313" key="7">
    <source>
        <dbReference type="EMBL" id="OWM62859.1"/>
    </source>
</evidence>
<dbReference type="EMBL" id="MTKT01006319">
    <property type="protein sequence ID" value="OWM62859.1"/>
    <property type="molecule type" value="Genomic_DNA"/>
</dbReference>
<name>A0A218VRB9_PUNGR</name>
<feature type="compositionally biased region" description="Polar residues" evidence="5">
    <location>
        <begin position="48"/>
        <end position="66"/>
    </location>
</feature>
<evidence type="ECO:0000256" key="3">
    <source>
        <dbReference type="ARBA" id="ARBA00023163"/>
    </source>
</evidence>
<feature type="region of interest" description="Disordered" evidence="5">
    <location>
        <begin position="685"/>
        <end position="749"/>
    </location>
</feature>
<dbReference type="Gene3D" id="4.10.280.10">
    <property type="entry name" value="Helix-loop-helix DNA-binding domain"/>
    <property type="match status" value="1"/>
</dbReference>
<dbReference type="Pfam" id="PF00010">
    <property type="entry name" value="HLH"/>
    <property type="match status" value="1"/>
</dbReference>
<dbReference type="FunFam" id="4.10.280.10:FF:000004">
    <property type="entry name" value="Basic helix-loop-helix transcription factor"/>
    <property type="match status" value="1"/>
</dbReference>
<evidence type="ECO:0000259" key="6">
    <source>
        <dbReference type="PROSITE" id="PS50888"/>
    </source>
</evidence>
<dbReference type="GO" id="GO:0046983">
    <property type="term" value="F:protein dimerization activity"/>
    <property type="evidence" value="ECO:0007669"/>
    <property type="project" value="InterPro"/>
</dbReference>
<feature type="compositionally biased region" description="Polar residues" evidence="5">
    <location>
        <begin position="306"/>
        <end position="317"/>
    </location>
</feature>
<feature type="compositionally biased region" description="Polar residues" evidence="5">
    <location>
        <begin position="272"/>
        <end position="283"/>
    </location>
</feature>
<evidence type="ECO:0000313" key="9">
    <source>
        <dbReference type="Proteomes" id="UP000197138"/>
    </source>
</evidence>
<dbReference type="PANTHER" id="PTHR46807">
    <property type="entry name" value="TRANSCRIPTION FACTOR PIF3"/>
    <property type="match status" value="1"/>
</dbReference>
<feature type="region of interest" description="Disordered" evidence="5">
    <location>
        <begin position="194"/>
        <end position="317"/>
    </location>
</feature>
<dbReference type="OrthoDB" id="690068at2759"/>
<feature type="region of interest" description="Disordered" evidence="5">
    <location>
        <begin position="48"/>
        <end position="98"/>
    </location>
</feature>
<feature type="region of interest" description="Disordered" evidence="5">
    <location>
        <begin position="346"/>
        <end position="371"/>
    </location>
</feature>
<dbReference type="PANTHER" id="PTHR46807:SF1">
    <property type="entry name" value="TRANSCRIPTION FACTOR PIF3"/>
    <property type="match status" value="1"/>
</dbReference>
<dbReference type="SUPFAM" id="SSF47459">
    <property type="entry name" value="HLH, helix-loop-helix DNA-binding domain"/>
    <property type="match status" value="1"/>
</dbReference>
<feature type="compositionally biased region" description="Polar residues" evidence="5">
    <location>
        <begin position="212"/>
        <end position="228"/>
    </location>
</feature>
<proteinExistence type="predicted"/>
<comment type="caution">
    <text evidence="7">The sequence shown here is derived from an EMBL/GenBank/DDBJ whole genome shotgun (WGS) entry which is preliminary data.</text>
</comment>
<dbReference type="PROSITE" id="PS50888">
    <property type="entry name" value="BHLH"/>
    <property type="match status" value="1"/>
</dbReference>
<evidence type="ECO:0000313" key="8">
    <source>
        <dbReference type="EMBL" id="PKI48174.1"/>
    </source>
</evidence>
<sequence>MPLFELFRAARGKLSAAHEKPTSVSADPSFPPENDHVELVWESGQVVMQGQTSRAKRNPSANNSHSVPPYSIPSHSPKRDRDLSSCPQPSSSVKFRIPDSGLNELPMSVPLGEMCLSSDDDIVPWFDYPMDESLGNDYCSGFLPEISSVTANEPSQNNFDTMKRGSCSNQAYRDSDIKSVHDGLSLDHRTSKISSLANEPSHNNFDAMKRGSCSNQPQKDSNINSMQDGLSLDHRNSSKTSSLAVTSEPIRPGPSHAPAQQTQFPSRRMRQVSENTGTSTNNYRVIGDSSRLTNSALGVPSKRSGKQNPGPSSSRTEFVNFSHFSRPAALYKSIVENKCLTVDSGPSSLDSAGKHNDSSPGGKTVKANCGPMREMRCHGQFLVEKQVPDSRSLEAKPSEKPPLKEPEGIRQKYAAKDDKQSNESPGPSTSKEPRDAAEPVVASSVCSGNGVDSVSDDPPSNLKRKGCSNYDSEAPSEDVEEDSVGVRKSTPARGSGSKRSRAAEVHNLSERRRRDRINEKMRALQELIPNCNKVDKASMLDEAIEYLKTLQLQVQIMSMGAGLYVPPMMLPAHMAQFSPMGVGMAAGLGFRMGMVKPHGGPPTCPMFRVPPMQGAHFPSPIMSGHPALHGMVGPNFPVMGLPGQGIPVSMPQQPPSVPFPGGPPLRPYAGLNASGMTGHMEYPDAAFASSSKGPAETINGASSSMNQNLSEYQSKHSGCEQPENGAVASTTTARDDNGPSTAANEEKPV</sequence>
<reference evidence="9" key="1">
    <citation type="journal article" date="2017" name="Plant J.">
        <title>The pomegranate (Punica granatum L.) genome and the genomics of punicalagin biosynthesis.</title>
        <authorList>
            <person name="Qin G."/>
            <person name="Xu C."/>
            <person name="Ming R."/>
            <person name="Tang H."/>
            <person name="Guyot R."/>
            <person name="Kramer E.M."/>
            <person name="Hu Y."/>
            <person name="Yi X."/>
            <person name="Qi Y."/>
            <person name="Xu X."/>
            <person name="Gao Z."/>
            <person name="Pan H."/>
            <person name="Jian J."/>
            <person name="Tian Y."/>
            <person name="Yue Z."/>
            <person name="Xu Y."/>
        </authorList>
    </citation>
    <scope>NUCLEOTIDE SEQUENCE [LARGE SCALE GENOMIC DNA]</scope>
    <source>
        <strain evidence="9">cv. Dabenzi</strain>
    </source>
</reference>
<feature type="compositionally biased region" description="Acidic residues" evidence="5">
    <location>
        <begin position="474"/>
        <end position="483"/>
    </location>
</feature>
<feature type="domain" description="BHLH" evidence="6">
    <location>
        <begin position="501"/>
        <end position="550"/>
    </location>
</feature>
<feature type="region of interest" description="Disordered" evidence="5">
    <location>
        <begin position="385"/>
        <end position="509"/>
    </location>
</feature>
<evidence type="ECO:0000256" key="1">
    <source>
        <dbReference type="ARBA" id="ARBA00004123"/>
    </source>
</evidence>
<dbReference type="CDD" id="cd11445">
    <property type="entry name" value="bHLH_AtPIF_like"/>
    <property type="match status" value="1"/>
</dbReference>
<accession>A0A218VRB9</accession>
<protein>
    <recommendedName>
        <fullName evidence="6">BHLH domain-containing protein</fullName>
    </recommendedName>
</protein>
<gene>
    <name evidence="7" type="ORF">CDL15_Pgr020153</name>
    <name evidence="8" type="ORF">CRG98_031439</name>
</gene>
<dbReference type="Proteomes" id="UP000197138">
    <property type="component" value="Unassembled WGS sequence"/>
</dbReference>
<keyword evidence="10" id="KW-1185">Reference proteome</keyword>
<feature type="compositionally biased region" description="Polar residues" evidence="5">
    <location>
        <begin position="727"/>
        <end position="743"/>
    </location>
</feature>
<dbReference type="InterPro" id="IPR011598">
    <property type="entry name" value="bHLH_dom"/>
</dbReference>
<evidence type="ECO:0000256" key="4">
    <source>
        <dbReference type="ARBA" id="ARBA00023242"/>
    </source>
</evidence>